<evidence type="ECO:0000259" key="1">
    <source>
        <dbReference type="Pfam" id="PF00903"/>
    </source>
</evidence>
<evidence type="ECO:0000313" key="2">
    <source>
        <dbReference type="EMBL" id="SHN40936.1"/>
    </source>
</evidence>
<dbReference type="Proteomes" id="UP000184339">
    <property type="component" value="Unassembled WGS sequence"/>
</dbReference>
<feature type="domain" description="Glyoxalase/fosfomycin resistance/dioxygenase" evidence="1">
    <location>
        <begin position="14"/>
        <end position="134"/>
    </location>
</feature>
<proteinExistence type="predicted"/>
<dbReference type="InterPro" id="IPR029068">
    <property type="entry name" value="Glyas_Bleomycin-R_OHBP_Dase"/>
</dbReference>
<dbReference type="SUPFAM" id="SSF54593">
    <property type="entry name" value="Glyoxalase/Bleomycin resistance protein/Dihydroxybiphenyl dioxygenase"/>
    <property type="match status" value="1"/>
</dbReference>
<name>A0A1M7R5M7_9BURK</name>
<accession>A0A1M7R5M7</accession>
<reference evidence="3" key="1">
    <citation type="submission" date="2016-11" db="EMBL/GenBank/DDBJ databases">
        <authorList>
            <person name="Varghese N."/>
            <person name="Submissions S."/>
        </authorList>
    </citation>
    <scope>NUCLEOTIDE SEQUENCE [LARGE SCALE GENOMIC DNA]</scope>
    <source>
        <strain evidence="3">Sac-22</strain>
    </source>
</reference>
<dbReference type="OrthoDB" id="5293819at2"/>
<protein>
    <submittedName>
        <fullName evidence="2">PhnB protein</fullName>
    </submittedName>
</protein>
<dbReference type="Gene3D" id="3.10.180.10">
    <property type="entry name" value="2,3-Dihydroxybiphenyl 1,2-Dioxygenase, domain 1"/>
    <property type="match status" value="1"/>
</dbReference>
<dbReference type="PANTHER" id="PTHR33990:SF1">
    <property type="entry name" value="PROTEIN YJDN"/>
    <property type="match status" value="1"/>
</dbReference>
<keyword evidence="3" id="KW-1185">Reference proteome</keyword>
<dbReference type="InterPro" id="IPR004360">
    <property type="entry name" value="Glyas_Fos-R_dOase_dom"/>
</dbReference>
<dbReference type="CDD" id="cd06588">
    <property type="entry name" value="PhnB_like"/>
    <property type="match status" value="1"/>
</dbReference>
<dbReference type="PANTHER" id="PTHR33990">
    <property type="entry name" value="PROTEIN YJDN-RELATED"/>
    <property type="match status" value="1"/>
</dbReference>
<dbReference type="STRING" id="551987.SAMN05192549_111127"/>
<dbReference type="RefSeq" id="WP_072787790.1">
    <property type="nucleotide sequence ID" value="NZ_FRCX01000011.1"/>
</dbReference>
<gene>
    <name evidence="2" type="ORF">SAMN05192549_111127</name>
</gene>
<sequence length="143" mass="15649">MKPATVSAVAHLNFRGEAREALHFYQSVFGGEVMAMSYKDFGQVSNEAEADQLIWGQVAADNGFRIMAYDVPSATPYNPGQNAFLVALETQTPEQLSAYWDKIANGATITVPLAPAQWTQLFGMLTDRFGVAWSLSVAMQHNS</sequence>
<evidence type="ECO:0000313" key="3">
    <source>
        <dbReference type="Proteomes" id="UP000184339"/>
    </source>
</evidence>
<dbReference type="InterPro" id="IPR028973">
    <property type="entry name" value="PhnB-like"/>
</dbReference>
<dbReference type="EMBL" id="FRCX01000011">
    <property type="protein sequence ID" value="SHN40936.1"/>
    <property type="molecule type" value="Genomic_DNA"/>
</dbReference>
<dbReference type="Pfam" id="PF00903">
    <property type="entry name" value="Glyoxalase"/>
    <property type="match status" value="1"/>
</dbReference>
<dbReference type="AlphaFoldDB" id="A0A1M7R5M7"/>
<organism evidence="2 3">
    <name type="scientific">Duganella sacchari</name>
    <dbReference type="NCBI Taxonomy" id="551987"/>
    <lineage>
        <taxon>Bacteria</taxon>
        <taxon>Pseudomonadati</taxon>
        <taxon>Pseudomonadota</taxon>
        <taxon>Betaproteobacteria</taxon>
        <taxon>Burkholderiales</taxon>
        <taxon>Oxalobacteraceae</taxon>
        <taxon>Telluria group</taxon>
        <taxon>Duganella</taxon>
    </lineage>
</organism>